<dbReference type="EMBL" id="BMFJ01000002">
    <property type="protein sequence ID" value="GGE42958.1"/>
    <property type="molecule type" value="Genomic_DNA"/>
</dbReference>
<protein>
    <submittedName>
        <fullName evidence="1">Uncharacterized protein</fullName>
    </submittedName>
</protein>
<sequence>MSILKVTKTRLVNGTWEGVISDVPEGIRPGVAVRFRDRVLDDISVTPATGGTWHLRFAVPAAAIGDGVQTITIVEASTGDVLDSLAIIAGDQASETIRAEIDLLRAELDLLKRAFRRHCVETA</sequence>
<evidence type="ECO:0000313" key="1">
    <source>
        <dbReference type="EMBL" id="GGE42958.1"/>
    </source>
</evidence>
<comment type="caution">
    <text evidence="1">The sequence shown here is derived from an EMBL/GenBank/DDBJ whole genome shotgun (WGS) entry which is preliminary data.</text>
</comment>
<dbReference type="RefSeq" id="WP_188478910.1">
    <property type="nucleotide sequence ID" value="NZ_BMFJ01000002.1"/>
</dbReference>
<evidence type="ECO:0000313" key="2">
    <source>
        <dbReference type="Proteomes" id="UP000612855"/>
    </source>
</evidence>
<accession>A0A917EI00</accession>
<keyword evidence="2" id="KW-1185">Reference proteome</keyword>
<dbReference type="AlphaFoldDB" id="A0A917EI00"/>
<name>A0A917EI00_9RHOB</name>
<organism evidence="1 2">
    <name type="scientific">Primorskyibacter flagellatus</name>
    <dbReference type="NCBI Taxonomy" id="1387277"/>
    <lineage>
        <taxon>Bacteria</taxon>
        <taxon>Pseudomonadati</taxon>
        <taxon>Pseudomonadota</taxon>
        <taxon>Alphaproteobacteria</taxon>
        <taxon>Rhodobacterales</taxon>
        <taxon>Roseobacteraceae</taxon>
        <taxon>Primorskyibacter</taxon>
    </lineage>
</organism>
<proteinExistence type="predicted"/>
<reference evidence="2" key="1">
    <citation type="journal article" date="2019" name="Int. J. Syst. Evol. Microbiol.">
        <title>The Global Catalogue of Microorganisms (GCM) 10K type strain sequencing project: providing services to taxonomists for standard genome sequencing and annotation.</title>
        <authorList>
            <consortium name="The Broad Institute Genomics Platform"/>
            <consortium name="The Broad Institute Genome Sequencing Center for Infectious Disease"/>
            <person name="Wu L."/>
            <person name="Ma J."/>
        </authorList>
    </citation>
    <scope>NUCLEOTIDE SEQUENCE [LARGE SCALE GENOMIC DNA]</scope>
    <source>
        <strain evidence="2">CGMCC 1.12664</strain>
    </source>
</reference>
<gene>
    <name evidence="1" type="ORF">GCM10011360_32900</name>
</gene>
<dbReference type="Proteomes" id="UP000612855">
    <property type="component" value="Unassembled WGS sequence"/>
</dbReference>